<dbReference type="OrthoDB" id="685361at2759"/>
<evidence type="ECO:0008006" key="5">
    <source>
        <dbReference type="Google" id="ProtNLM"/>
    </source>
</evidence>
<evidence type="ECO:0000256" key="1">
    <source>
        <dbReference type="ARBA" id="ARBA00010954"/>
    </source>
</evidence>
<reference evidence="3" key="1">
    <citation type="submission" date="2020-10" db="EMBL/GenBank/DDBJ databases">
        <authorList>
            <person name="Han B."/>
            <person name="Lu T."/>
            <person name="Zhao Q."/>
            <person name="Huang X."/>
            <person name="Zhao Y."/>
        </authorList>
    </citation>
    <scope>NUCLEOTIDE SEQUENCE</scope>
</reference>
<keyword evidence="4" id="KW-1185">Reference proteome</keyword>
<evidence type="ECO:0000256" key="2">
    <source>
        <dbReference type="SAM" id="MobiDB-lite"/>
    </source>
</evidence>
<accession>A0A811NAM7</accession>
<evidence type="ECO:0000313" key="4">
    <source>
        <dbReference type="Proteomes" id="UP000604825"/>
    </source>
</evidence>
<name>A0A811NAM7_9POAL</name>
<organism evidence="3 4">
    <name type="scientific">Miscanthus lutarioriparius</name>
    <dbReference type="NCBI Taxonomy" id="422564"/>
    <lineage>
        <taxon>Eukaryota</taxon>
        <taxon>Viridiplantae</taxon>
        <taxon>Streptophyta</taxon>
        <taxon>Embryophyta</taxon>
        <taxon>Tracheophyta</taxon>
        <taxon>Spermatophyta</taxon>
        <taxon>Magnoliopsida</taxon>
        <taxon>Liliopsida</taxon>
        <taxon>Poales</taxon>
        <taxon>Poaceae</taxon>
        <taxon>PACMAD clade</taxon>
        <taxon>Panicoideae</taxon>
        <taxon>Andropogonodae</taxon>
        <taxon>Andropogoneae</taxon>
        <taxon>Saccharinae</taxon>
        <taxon>Miscanthus</taxon>
    </lineage>
</organism>
<feature type="region of interest" description="Disordered" evidence="2">
    <location>
        <begin position="62"/>
        <end position="103"/>
    </location>
</feature>
<sequence length="722" mass="78349">MTGALEFVAMEVQPAEERAVAATKLLQSLDTGRQRREYLTEHQSPRADYTKHADLLSMKLARNTSLLPPRRKPAAPRRTRSSSVGTTAPAAVPKRPVTVTQSSQENRLPRYSLRVVLCAYMILAHPSAVLSGQRDGETQLMESVASFVEELELLTKTVLDGPSSAVQRKFRDQLAAFDKAWCAYLYRFVAWKVKDATLLEGDLVRAACKLELSMMQTCKLTADGRSPSRLTHDMKAIQRAFAGKSDSAAGPAAENAFQEKVREAMEKAFWDLVTDSMRGDKPDYSQLVSLVKEVRDSLHELSPKGWKEEILEKIDVEILSQVLGSGSQDAQYLGQVLQYSLGMVRRLSAVAKEDQMKKSHDKLLTELAAASSEADADGTSSFVVGAVKGLRFALDEIKELQAEVSKARIQMAMQRIIQGSTGVDYLQNAFGDRYGPPASAGASLPLTVRWISTSKNVARQEWREHLGSLSVSVVPSAALVPVLRAGHGAAVRQPSSSSPAAAGGVSGQPECKGDKLDKLIRIGLFQLVSSVEGLQMQSTPESFQINLMRLRAVQSQFQQVIVIATSMLILRQVLMGESSKATAQELDNATAELFKALVKMLDASPDAGAEEIVEAMMSASAAVGSPSEEKIQGRRQTTARVLLKSLQPGDVVFKMVSRAVFCAFRGVVLGGSGHKGQKLAEAALRRVGAARLVDRVVKASEVLIKVATVSGMVHGPWHKALL</sequence>
<dbReference type="InterPro" id="IPR008862">
    <property type="entry name" value="Tcp11"/>
</dbReference>
<dbReference type="GO" id="GO:0007165">
    <property type="term" value="P:signal transduction"/>
    <property type="evidence" value="ECO:0007669"/>
    <property type="project" value="TreeGrafter"/>
</dbReference>
<comment type="caution">
    <text evidence="3">The sequence shown here is derived from an EMBL/GenBank/DDBJ whole genome shotgun (WGS) entry which is preliminary data.</text>
</comment>
<proteinExistence type="inferred from homology"/>
<protein>
    <recommendedName>
        <fullName evidence="5">T-complex protein 11</fullName>
    </recommendedName>
</protein>
<gene>
    <name evidence="3" type="ORF">NCGR_LOCUS16405</name>
</gene>
<dbReference type="Pfam" id="PF05794">
    <property type="entry name" value="Tcp11"/>
    <property type="match status" value="1"/>
</dbReference>
<dbReference type="PANTHER" id="PTHR12832">
    <property type="entry name" value="TESTIS-SPECIFIC PROTEIN PBS13 T-COMPLEX 11"/>
    <property type="match status" value="1"/>
</dbReference>
<dbReference type="EMBL" id="CAJGYO010000004">
    <property type="protein sequence ID" value="CAD6224083.1"/>
    <property type="molecule type" value="Genomic_DNA"/>
</dbReference>
<dbReference type="Proteomes" id="UP000604825">
    <property type="component" value="Unassembled WGS sequence"/>
</dbReference>
<dbReference type="AlphaFoldDB" id="A0A811NAM7"/>
<comment type="similarity">
    <text evidence="1">Belongs to the TCP11 family.</text>
</comment>
<evidence type="ECO:0000313" key="3">
    <source>
        <dbReference type="EMBL" id="CAD6224083.1"/>
    </source>
</evidence>
<feature type="compositionally biased region" description="Basic residues" evidence="2">
    <location>
        <begin position="69"/>
        <end position="80"/>
    </location>
</feature>
<dbReference type="PANTHER" id="PTHR12832:SF11">
    <property type="entry name" value="LD23868P"/>
    <property type="match status" value="1"/>
</dbReference>